<feature type="region of interest" description="Disordered" evidence="1">
    <location>
        <begin position="19"/>
        <end position="63"/>
    </location>
</feature>
<comment type="caution">
    <text evidence="2">The sequence shown here is derived from an EMBL/GenBank/DDBJ whole genome shotgun (WGS) entry which is preliminary data.</text>
</comment>
<gene>
    <name evidence="2" type="ORF">GCM10010964_27030</name>
</gene>
<keyword evidence="3" id="KW-1185">Reference proteome</keyword>
<reference evidence="2 3" key="1">
    <citation type="journal article" date="2014" name="Int. J. Syst. Evol. Microbiol.">
        <title>Complete genome sequence of Corynebacterium casei LMG S-19264T (=DSM 44701T), isolated from a smear-ripened cheese.</title>
        <authorList>
            <consortium name="US DOE Joint Genome Institute (JGI-PGF)"/>
            <person name="Walter F."/>
            <person name="Albersmeier A."/>
            <person name="Kalinowski J."/>
            <person name="Ruckert C."/>
        </authorList>
    </citation>
    <scope>NUCLEOTIDE SEQUENCE [LARGE SCALE GENOMIC DNA]</scope>
    <source>
        <strain evidence="2 3">CGMCC 1.16330</strain>
    </source>
</reference>
<evidence type="ECO:0000313" key="2">
    <source>
        <dbReference type="EMBL" id="GGG37779.1"/>
    </source>
</evidence>
<dbReference type="Proteomes" id="UP000597507">
    <property type="component" value="Unassembled WGS sequence"/>
</dbReference>
<sequence>MLTFEVTVTDMALACARESLSDDATDPRDGNGMVQAADPLPPGGLPGSVTPPYTVRARPALKA</sequence>
<protein>
    <submittedName>
        <fullName evidence="2">Uncharacterized protein</fullName>
    </submittedName>
</protein>
<dbReference type="AlphaFoldDB" id="A0A8J2ZCT9"/>
<evidence type="ECO:0000313" key="3">
    <source>
        <dbReference type="Proteomes" id="UP000597507"/>
    </source>
</evidence>
<accession>A0A8J2ZCT9</accession>
<proteinExistence type="predicted"/>
<dbReference type="EMBL" id="BMKS01000007">
    <property type="protein sequence ID" value="GGG37779.1"/>
    <property type="molecule type" value="Genomic_DNA"/>
</dbReference>
<organism evidence="2 3">
    <name type="scientific">Caldovatus sediminis</name>
    <dbReference type="NCBI Taxonomy" id="2041189"/>
    <lineage>
        <taxon>Bacteria</taxon>
        <taxon>Pseudomonadati</taxon>
        <taxon>Pseudomonadota</taxon>
        <taxon>Alphaproteobacteria</taxon>
        <taxon>Acetobacterales</taxon>
        <taxon>Roseomonadaceae</taxon>
        <taxon>Caldovatus</taxon>
    </lineage>
</organism>
<name>A0A8J2ZCT9_9PROT</name>
<evidence type="ECO:0000256" key="1">
    <source>
        <dbReference type="SAM" id="MobiDB-lite"/>
    </source>
</evidence>